<evidence type="ECO:0000313" key="2">
    <source>
        <dbReference type="Proteomes" id="UP000018850"/>
    </source>
</evidence>
<proteinExistence type="predicted"/>
<name>W2UQB7_9FLAO</name>
<dbReference type="AlphaFoldDB" id="W2UQB7"/>
<gene>
    <name evidence="1" type="ORF">P278_09200</name>
</gene>
<sequence>MEKVLILSGEILDAIDETKAESMPPDKKDPIGTSDLNRIFTASVKSS</sequence>
<accession>W2UQB7</accession>
<dbReference type="Proteomes" id="UP000018850">
    <property type="component" value="Unassembled WGS sequence"/>
</dbReference>
<reference evidence="1 2" key="2">
    <citation type="journal article" date="2016" name="Genome Announc.">
        <title>Draft Genome Sequence of Zhouia amylolytica AD3, Isolated from Tidal Flat Sediment.</title>
        <authorList>
            <person name="Jia B."/>
            <person name="Jin H.M."/>
            <person name="Lee H.J."/>
            <person name="Jeon C.O."/>
        </authorList>
    </citation>
    <scope>NUCLEOTIDE SEQUENCE [LARGE SCALE GENOMIC DNA]</scope>
    <source>
        <strain evidence="1 2">AD3</strain>
    </source>
</reference>
<organism evidence="1 2">
    <name type="scientific">Zhouia amylolytica AD3</name>
    <dbReference type="NCBI Taxonomy" id="1286632"/>
    <lineage>
        <taxon>Bacteria</taxon>
        <taxon>Pseudomonadati</taxon>
        <taxon>Bacteroidota</taxon>
        <taxon>Flavobacteriia</taxon>
        <taxon>Flavobacteriales</taxon>
        <taxon>Flavobacteriaceae</taxon>
        <taxon>Zhouia</taxon>
    </lineage>
</organism>
<evidence type="ECO:0000313" key="1">
    <source>
        <dbReference type="EMBL" id="ETN96154.1"/>
    </source>
</evidence>
<comment type="caution">
    <text evidence="1">The sequence shown here is derived from an EMBL/GenBank/DDBJ whole genome shotgun (WGS) entry which is preliminary data.</text>
</comment>
<reference evidence="2" key="1">
    <citation type="submission" date="2013-11" db="EMBL/GenBank/DDBJ databases">
        <title>Draft genome sequence from a member of Zhouia, isolated tidal flat.</title>
        <authorList>
            <person name="Jin H."/>
            <person name="Jeon C.O."/>
        </authorList>
    </citation>
    <scope>NUCLEOTIDE SEQUENCE [LARGE SCALE GENOMIC DNA]</scope>
    <source>
        <strain evidence="2">AD3</strain>
    </source>
</reference>
<protein>
    <submittedName>
        <fullName evidence="1">Uncharacterized protein</fullName>
    </submittedName>
</protein>
<dbReference type="EMBL" id="AYXY01000015">
    <property type="protein sequence ID" value="ETN96154.1"/>
    <property type="molecule type" value="Genomic_DNA"/>
</dbReference>
<keyword evidence="2" id="KW-1185">Reference proteome</keyword>